<dbReference type="AlphaFoldDB" id="A0AA39IX30"/>
<feature type="compositionally biased region" description="Acidic residues" evidence="1">
    <location>
        <begin position="198"/>
        <end position="207"/>
    </location>
</feature>
<sequence length="243" mass="27456">MLDFVLPPPSSLSHPLFRLRFTLKSVGKRTEEKTLCSAVVVCPYLEELEIDGEAGEECWCSIVPRFKCLRILGMRKPWTAQVKTAKEGLDERFPLSKQARTCSTSSTTSHSGHSMVGSERARLANACPALQRVIFPNGVQWRRPSPPLPRSRSSPCLAFDYLLVKKIDRDVVPPPPPRKVVPLRDQRFMKAEKCFDLNDSDDDDDDSLFFKPSPSRQSNSIQRCQEQVEVEVHGARKMVMALV</sequence>
<gene>
    <name evidence="2" type="ORF">EV421DRAFT_2040883</name>
</gene>
<accession>A0AA39IX30</accession>
<name>A0AA39IX30_9AGAR</name>
<comment type="caution">
    <text evidence="2">The sequence shown here is derived from an EMBL/GenBank/DDBJ whole genome shotgun (WGS) entry which is preliminary data.</text>
</comment>
<keyword evidence="3" id="KW-1185">Reference proteome</keyword>
<protein>
    <submittedName>
        <fullName evidence="2">Uncharacterized protein</fullName>
    </submittedName>
</protein>
<evidence type="ECO:0000256" key="1">
    <source>
        <dbReference type="SAM" id="MobiDB-lite"/>
    </source>
</evidence>
<evidence type="ECO:0000313" key="3">
    <source>
        <dbReference type="Proteomes" id="UP001175226"/>
    </source>
</evidence>
<evidence type="ECO:0000313" key="2">
    <source>
        <dbReference type="EMBL" id="KAK0432068.1"/>
    </source>
</evidence>
<organism evidence="2 3">
    <name type="scientific">Armillaria borealis</name>
    <dbReference type="NCBI Taxonomy" id="47425"/>
    <lineage>
        <taxon>Eukaryota</taxon>
        <taxon>Fungi</taxon>
        <taxon>Dikarya</taxon>
        <taxon>Basidiomycota</taxon>
        <taxon>Agaricomycotina</taxon>
        <taxon>Agaricomycetes</taxon>
        <taxon>Agaricomycetidae</taxon>
        <taxon>Agaricales</taxon>
        <taxon>Marasmiineae</taxon>
        <taxon>Physalacriaceae</taxon>
        <taxon>Armillaria</taxon>
    </lineage>
</organism>
<feature type="region of interest" description="Disordered" evidence="1">
    <location>
        <begin position="196"/>
        <end position="222"/>
    </location>
</feature>
<proteinExistence type="predicted"/>
<reference evidence="2" key="1">
    <citation type="submission" date="2023-06" db="EMBL/GenBank/DDBJ databases">
        <authorList>
            <consortium name="Lawrence Berkeley National Laboratory"/>
            <person name="Ahrendt S."/>
            <person name="Sahu N."/>
            <person name="Indic B."/>
            <person name="Wong-Bajracharya J."/>
            <person name="Merenyi Z."/>
            <person name="Ke H.-M."/>
            <person name="Monk M."/>
            <person name="Kocsube S."/>
            <person name="Drula E."/>
            <person name="Lipzen A."/>
            <person name="Balint B."/>
            <person name="Henrissat B."/>
            <person name="Andreopoulos B."/>
            <person name="Martin F.M."/>
            <person name="Harder C.B."/>
            <person name="Rigling D."/>
            <person name="Ford K.L."/>
            <person name="Foster G.D."/>
            <person name="Pangilinan J."/>
            <person name="Papanicolaou A."/>
            <person name="Barry K."/>
            <person name="LaButti K."/>
            <person name="Viragh M."/>
            <person name="Koriabine M."/>
            <person name="Yan M."/>
            <person name="Riley R."/>
            <person name="Champramary S."/>
            <person name="Plett K.L."/>
            <person name="Tsai I.J."/>
            <person name="Slot J."/>
            <person name="Sipos G."/>
            <person name="Plett J."/>
            <person name="Nagy L.G."/>
            <person name="Grigoriev I.V."/>
        </authorList>
    </citation>
    <scope>NUCLEOTIDE SEQUENCE</scope>
    <source>
        <strain evidence="2">FPL87.14</strain>
    </source>
</reference>
<dbReference type="Proteomes" id="UP001175226">
    <property type="component" value="Unassembled WGS sequence"/>
</dbReference>
<dbReference type="EMBL" id="JAUEPT010000101">
    <property type="protein sequence ID" value="KAK0432068.1"/>
    <property type="molecule type" value="Genomic_DNA"/>
</dbReference>